<sequence length="268" mass="29772">MEIVATLENPLGPSDTVTHYFPFDTMPLLTSHIHPKFAIFELGRQISALPMDLKIKLINATPILCSIIDIYRAWSETPPAGFLADTVFNPLPGDSDDDDDEDDPNDEDYSDIKTIPRRDGKRKKATTPPSPSTRSKRSRPLGKPKRGTFRAIRDCVPSSDRPLRVKEWVDKTQMALEAHPELSSSPHLCDSPLHSRNNDIMATSPCPANDCPACSDSNVRVDVSDAETLFEIESCGHKRLLDGENPAAKKQKTSAGEFRSEECHYIDS</sequence>
<dbReference type="OrthoDB" id="3133596at2759"/>
<feature type="compositionally biased region" description="Basic residues" evidence="1">
    <location>
        <begin position="134"/>
        <end position="148"/>
    </location>
</feature>
<keyword evidence="3" id="KW-1185">Reference proteome</keyword>
<evidence type="ECO:0000313" key="2">
    <source>
        <dbReference type="EMBL" id="KAF9496611.1"/>
    </source>
</evidence>
<feature type="compositionally biased region" description="Acidic residues" evidence="1">
    <location>
        <begin position="94"/>
        <end position="109"/>
    </location>
</feature>
<feature type="compositionally biased region" description="Basic and acidic residues" evidence="1">
    <location>
        <begin position="258"/>
        <end position="268"/>
    </location>
</feature>
<dbReference type="EMBL" id="MU154550">
    <property type="protein sequence ID" value="KAF9496611.1"/>
    <property type="molecule type" value="Genomic_DNA"/>
</dbReference>
<comment type="caution">
    <text evidence="2">The sequence shown here is derived from an EMBL/GenBank/DDBJ whole genome shotgun (WGS) entry which is preliminary data.</text>
</comment>
<organism evidence="2 3">
    <name type="scientific">Pleurotus eryngii</name>
    <name type="common">Boletus of the steppes</name>
    <dbReference type="NCBI Taxonomy" id="5323"/>
    <lineage>
        <taxon>Eukaryota</taxon>
        <taxon>Fungi</taxon>
        <taxon>Dikarya</taxon>
        <taxon>Basidiomycota</taxon>
        <taxon>Agaricomycotina</taxon>
        <taxon>Agaricomycetes</taxon>
        <taxon>Agaricomycetidae</taxon>
        <taxon>Agaricales</taxon>
        <taxon>Pleurotineae</taxon>
        <taxon>Pleurotaceae</taxon>
        <taxon>Pleurotus</taxon>
    </lineage>
</organism>
<name>A0A9P6D867_PLEER</name>
<feature type="region of interest" description="Disordered" evidence="1">
    <location>
        <begin position="85"/>
        <end position="152"/>
    </location>
</feature>
<evidence type="ECO:0000313" key="3">
    <source>
        <dbReference type="Proteomes" id="UP000807025"/>
    </source>
</evidence>
<feature type="region of interest" description="Disordered" evidence="1">
    <location>
        <begin position="243"/>
        <end position="268"/>
    </location>
</feature>
<protein>
    <submittedName>
        <fullName evidence="2">Uncharacterized protein</fullName>
    </submittedName>
</protein>
<reference evidence="2" key="1">
    <citation type="submission" date="2020-11" db="EMBL/GenBank/DDBJ databases">
        <authorList>
            <consortium name="DOE Joint Genome Institute"/>
            <person name="Ahrendt S."/>
            <person name="Riley R."/>
            <person name="Andreopoulos W."/>
            <person name="Labutti K."/>
            <person name="Pangilinan J."/>
            <person name="Ruiz-Duenas F.J."/>
            <person name="Barrasa J.M."/>
            <person name="Sanchez-Garcia M."/>
            <person name="Camarero S."/>
            <person name="Miyauchi S."/>
            <person name="Serrano A."/>
            <person name="Linde D."/>
            <person name="Babiker R."/>
            <person name="Drula E."/>
            <person name="Ayuso-Fernandez I."/>
            <person name="Pacheco R."/>
            <person name="Padilla G."/>
            <person name="Ferreira P."/>
            <person name="Barriuso J."/>
            <person name="Kellner H."/>
            <person name="Castanera R."/>
            <person name="Alfaro M."/>
            <person name="Ramirez L."/>
            <person name="Pisabarro A.G."/>
            <person name="Kuo A."/>
            <person name="Tritt A."/>
            <person name="Lipzen A."/>
            <person name="He G."/>
            <person name="Yan M."/>
            <person name="Ng V."/>
            <person name="Cullen D."/>
            <person name="Martin F."/>
            <person name="Rosso M.-N."/>
            <person name="Henrissat B."/>
            <person name="Hibbett D."/>
            <person name="Martinez A.T."/>
            <person name="Grigoriev I.V."/>
        </authorList>
    </citation>
    <scope>NUCLEOTIDE SEQUENCE</scope>
    <source>
        <strain evidence="2">ATCC 90797</strain>
    </source>
</reference>
<accession>A0A9P6D867</accession>
<proteinExistence type="predicted"/>
<dbReference type="Proteomes" id="UP000807025">
    <property type="component" value="Unassembled WGS sequence"/>
</dbReference>
<evidence type="ECO:0000256" key="1">
    <source>
        <dbReference type="SAM" id="MobiDB-lite"/>
    </source>
</evidence>
<gene>
    <name evidence="2" type="ORF">BDN71DRAFT_1445822</name>
</gene>
<dbReference type="AlphaFoldDB" id="A0A9P6D867"/>